<dbReference type="InterPro" id="IPR019627">
    <property type="entry name" value="YAcAr"/>
</dbReference>
<name>A0A1M6SA81_XYLRU</name>
<feature type="domain" description="YspA cpYpsA-related SLOG" evidence="1">
    <location>
        <begin position="4"/>
        <end position="69"/>
    </location>
</feature>
<dbReference type="OrthoDB" id="572639at2"/>
<gene>
    <name evidence="2" type="ORF">SAMN05216463_10373</name>
</gene>
<accession>A0A1M6SA81</accession>
<evidence type="ECO:0000313" key="2">
    <source>
        <dbReference type="EMBL" id="SHK41693.1"/>
    </source>
</evidence>
<protein>
    <recommendedName>
        <fullName evidence="1">YspA cpYpsA-related SLOG domain-containing protein</fullName>
    </recommendedName>
</protein>
<reference evidence="2 3" key="1">
    <citation type="submission" date="2016-11" db="EMBL/GenBank/DDBJ databases">
        <authorList>
            <person name="Jaros S."/>
            <person name="Januszkiewicz K."/>
            <person name="Wedrychowicz H."/>
        </authorList>
    </citation>
    <scope>NUCLEOTIDE SEQUENCE [LARGE SCALE GENOMIC DNA]</scope>
    <source>
        <strain evidence="2 3">KHT3</strain>
    </source>
</reference>
<dbReference type="Proteomes" id="UP000184130">
    <property type="component" value="Unassembled WGS sequence"/>
</dbReference>
<sequence length="143" mass="16433">MEVKLAIVGSRTFNDYATFNFVMNKICRENDYNVKQVISGGAVGADTYGEQFARLRNIPIRVLRPDWNREGKKAGFLRNVEIIKACTVCIAFWDGESHGTRHDIQLCIEQKKDCWVYNIKTNKLFFRAGSEEGDDIFRISTKT</sequence>
<evidence type="ECO:0000313" key="3">
    <source>
        <dbReference type="Proteomes" id="UP000184130"/>
    </source>
</evidence>
<dbReference type="EMBL" id="FRBD01000003">
    <property type="protein sequence ID" value="SHK41693.1"/>
    <property type="molecule type" value="Genomic_DNA"/>
</dbReference>
<proteinExistence type="predicted"/>
<organism evidence="2 3">
    <name type="scientific">Xylanibacter ruminicola</name>
    <name type="common">Prevotella ruminicola</name>
    <dbReference type="NCBI Taxonomy" id="839"/>
    <lineage>
        <taxon>Bacteria</taxon>
        <taxon>Pseudomonadati</taxon>
        <taxon>Bacteroidota</taxon>
        <taxon>Bacteroidia</taxon>
        <taxon>Bacteroidales</taxon>
        <taxon>Prevotellaceae</taxon>
        <taxon>Xylanibacter</taxon>
    </lineage>
</organism>
<dbReference type="Pfam" id="PF10686">
    <property type="entry name" value="YAcAr"/>
    <property type="match status" value="1"/>
</dbReference>
<dbReference type="AlphaFoldDB" id="A0A1M6SA81"/>
<evidence type="ECO:0000259" key="1">
    <source>
        <dbReference type="Pfam" id="PF10686"/>
    </source>
</evidence>